<dbReference type="Pfam" id="PF10231">
    <property type="entry name" value="COA8"/>
    <property type="match status" value="1"/>
</dbReference>
<keyword evidence="4" id="KW-0809">Transit peptide</keyword>
<dbReference type="GO" id="GO:0005743">
    <property type="term" value="C:mitochondrial inner membrane"/>
    <property type="evidence" value="ECO:0007669"/>
    <property type="project" value="UniProtKB-SubCell"/>
</dbReference>
<organism evidence="7 8">
    <name type="scientific">Agaricus bisporus var. burnettii</name>
    <dbReference type="NCBI Taxonomy" id="192524"/>
    <lineage>
        <taxon>Eukaryota</taxon>
        <taxon>Fungi</taxon>
        <taxon>Dikarya</taxon>
        <taxon>Basidiomycota</taxon>
        <taxon>Agaricomycotina</taxon>
        <taxon>Agaricomycetes</taxon>
        <taxon>Agaricomycetidae</taxon>
        <taxon>Agaricales</taxon>
        <taxon>Agaricineae</taxon>
        <taxon>Agaricaceae</taxon>
        <taxon>Agaricus</taxon>
    </lineage>
</organism>
<dbReference type="PANTHER" id="PTHR31107:SF2">
    <property type="entry name" value="CYTOCHROME C OXIDASE ASSEMBLY FACTOR 8"/>
    <property type="match status" value="1"/>
</dbReference>
<name>A0A8H7KII1_AGABI</name>
<keyword evidence="6" id="KW-0472">Membrane</keyword>
<dbReference type="AlphaFoldDB" id="A0A8H7KII1"/>
<evidence type="ECO:0000313" key="8">
    <source>
        <dbReference type="Proteomes" id="UP000629468"/>
    </source>
</evidence>
<dbReference type="Proteomes" id="UP000629468">
    <property type="component" value="Unassembled WGS sequence"/>
</dbReference>
<dbReference type="InterPro" id="IPR018796">
    <property type="entry name" value="COA8"/>
</dbReference>
<keyword evidence="5" id="KW-0496">Mitochondrion</keyword>
<comment type="similarity">
    <text evidence="2">Belongs to the COA8 family.</text>
</comment>
<gene>
    <name evidence="7" type="ORF">Agabi119p4_3030</name>
</gene>
<accession>A0A8H7KII1</accession>
<evidence type="ECO:0000313" key="7">
    <source>
        <dbReference type="EMBL" id="KAF7778685.1"/>
    </source>
</evidence>
<reference evidence="7 8" key="1">
    <citation type="journal article" name="Sci. Rep.">
        <title>Telomere-to-telomere assembled and centromere annotated genomes of the two main subspecies of the button mushroom Agaricus bisporus reveal especially polymorphic chromosome ends.</title>
        <authorList>
            <person name="Sonnenberg A.S.M."/>
            <person name="Sedaghat-Telgerd N."/>
            <person name="Lavrijssen B."/>
            <person name="Ohm R.A."/>
            <person name="Hendrickx P.M."/>
            <person name="Scholtmeijer K."/>
            <person name="Baars J.J.P."/>
            <person name="van Peer A."/>
        </authorList>
    </citation>
    <scope>NUCLEOTIDE SEQUENCE [LARGE SCALE GENOMIC DNA]</scope>
    <source>
        <strain evidence="7 8">H119_p4</strain>
    </source>
</reference>
<dbReference type="EMBL" id="JABXXO010000004">
    <property type="protein sequence ID" value="KAF7778685.1"/>
    <property type="molecule type" value="Genomic_DNA"/>
</dbReference>
<proteinExistence type="inferred from homology"/>
<protein>
    <submittedName>
        <fullName evidence="7">Uncharacterized protein</fullName>
    </submittedName>
</protein>
<evidence type="ECO:0000256" key="2">
    <source>
        <dbReference type="ARBA" id="ARBA00005453"/>
    </source>
</evidence>
<dbReference type="PANTHER" id="PTHR31107">
    <property type="entry name" value="APOPTOGENIC PROTEIN 1, MITOCHONDRIAL"/>
    <property type="match status" value="1"/>
</dbReference>
<evidence type="ECO:0000256" key="6">
    <source>
        <dbReference type="ARBA" id="ARBA00023136"/>
    </source>
</evidence>
<evidence type="ECO:0000256" key="4">
    <source>
        <dbReference type="ARBA" id="ARBA00022946"/>
    </source>
</evidence>
<evidence type="ECO:0000256" key="1">
    <source>
        <dbReference type="ARBA" id="ARBA00004443"/>
    </source>
</evidence>
<sequence length="191" mass="22215">MLLPLRPPVLRARIRFLHASACRAHLVAPPDPISNMRPIIYDDSPDSVGASPPTLLRHPYSLSEFTNTSGNDRAANLELQFYLQRQQLDAFNHNFWLDSNTRFETAKQAVLSTLPENATPLDKEHVLSEFYKKWITQEKLRTDAYTSEWRRRNIALIMLDFRVHFQRFTSRISSIFSSSPNHHKKVPHARH</sequence>
<comment type="subcellular location">
    <subcellularLocation>
        <location evidence="1">Mitochondrion inner membrane</location>
        <topology evidence="1">Peripheral membrane protein</topology>
        <orientation evidence="1">Matrix side</orientation>
    </subcellularLocation>
</comment>
<comment type="caution">
    <text evidence="7">The sequence shown here is derived from an EMBL/GenBank/DDBJ whole genome shotgun (WGS) entry which is preliminary data.</text>
</comment>
<dbReference type="GO" id="GO:0097193">
    <property type="term" value="P:intrinsic apoptotic signaling pathway"/>
    <property type="evidence" value="ECO:0007669"/>
    <property type="project" value="InterPro"/>
</dbReference>
<keyword evidence="3" id="KW-0999">Mitochondrion inner membrane</keyword>
<evidence type="ECO:0000256" key="3">
    <source>
        <dbReference type="ARBA" id="ARBA00022792"/>
    </source>
</evidence>
<evidence type="ECO:0000256" key="5">
    <source>
        <dbReference type="ARBA" id="ARBA00023128"/>
    </source>
</evidence>